<feature type="transmembrane region" description="Helical" evidence="1">
    <location>
        <begin position="63"/>
        <end position="86"/>
    </location>
</feature>
<dbReference type="Pfam" id="PF13456">
    <property type="entry name" value="RVT_3"/>
    <property type="match status" value="1"/>
</dbReference>
<dbReference type="AlphaFoldDB" id="A0A7J6DVR5"/>
<keyword evidence="4" id="KW-1185">Reference proteome</keyword>
<gene>
    <name evidence="3" type="ORF">G4B88_025232</name>
</gene>
<reference evidence="3 4" key="1">
    <citation type="journal article" date="2020" name="bioRxiv">
        <title>Sequence and annotation of 42 cannabis genomes reveals extensive copy number variation in cannabinoid synthesis and pathogen resistance genes.</title>
        <authorList>
            <person name="Mckernan K.J."/>
            <person name="Helbert Y."/>
            <person name="Kane L.T."/>
            <person name="Ebling H."/>
            <person name="Zhang L."/>
            <person name="Liu B."/>
            <person name="Eaton Z."/>
            <person name="Mclaughlin S."/>
            <person name="Kingan S."/>
            <person name="Baybayan P."/>
            <person name="Concepcion G."/>
            <person name="Jordan M."/>
            <person name="Riva A."/>
            <person name="Barbazuk W."/>
            <person name="Harkins T."/>
        </authorList>
    </citation>
    <scope>NUCLEOTIDE SEQUENCE [LARGE SCALE GENOMIC DNA]</scope>
    <source>
        <strain evidence="4">cv. Jamaican Lion 4</strain>
        <tissue evidence="3">Leaf</tissue>
    </source>
</reference>
<dbReference type="EMBL" id="JAATIQ010000632">
    <property type="protein sequence ID" value="KAF4349629.1"/>
    <property type="molecule type" value="Genomic_DNA"/>
</dbReference>
<name>A0A7J6DVR5_CANSA</name>
<sequence>MMERIEARDLLTSNKEEWDSSLISSFFPLFFGSDVFCKTLWHSKLHPYLKLFLWKVFRDALPIGSRLAVIFGVIQRVYVAVVSVVVKDNSKHIIALYASKIKAWDPYAGELHSLLHGVKVIQQLGIDHCVLISDFLSLVQVIAGREVRN</sequence>
<feature type="domain" description="RNase H type-1" evidence="2">
    <location>
        <begin position="80"/>
        <end position="146"/>
    </location>
</feature>
<protein>
    <recommendedName>
        <fullName evidence="2">RNase H type-1 domain-containing protein</fullName>
    </recommendedName>
</protein>
<accession>A0A7J6DVR5</accession>
<evidence type="ECO:0000313" key="4">
    <source>
        <dbReference type="Proteomes" id="UP000583929"/>
    </source>
</evidence>
<dbReference type="GO" id="GO:0004523">
    <property type="term" value="F:RNA-DNA hybrid ribonuclease activity"/>
    <property type="evidence" value="ECO:0007669"/>
    <property type="project" value="InterPro"/>
</dbReference>
<feature type="transmembrane region" description="Helical" evidence="1">
    <location>
        <begin position="21"/>
        <end position="43"/>
    </location>
</feature>
<comment type="caution">
    <text evidence="3">The sequence shown here is derived from an EMBL/GenBank/DDBJ whole genome shotgun (WGS) entry which is preliminary data.</text>
</comment>
<dbReference type="Proteomes" id="UP000583929">
    <property type="component" value="Unassembled WGS sequence"/>
</dbReference>
<organism evidence="3 4">
    <name type="scientific">Cannabis sativa</name>
    <name type="common">Hemp</name>
    <name type="synonym">Marijuana</name>
    <dbReference type="NCBI Taxonomy" id="3483"/>
    <lineage>
        <taxon>Eukaryota</taxon>
        <taxon>Viridiplantae</taxon>
        <taxon>Streptophyta</taxon>
        <taxon>Embryophyta</taxon>
        <taxon>Tracheophyta</taxon>
        <taxon>Spermatophyta</taxon>
        <taxon>Magnoliopsida</taxon>
        <taxon>eudicotyledons</taxon>
        <taxon>Gunneridae</taxon>
        <taxon>Pentapetalae</taxon>
        <taxon>rosids</taxon>
        <taxon>fabids</taxon>
        <taxon>Rosales</taxon>
        <taxon>Cannabaceae</taxon>
        <taxon>Cannabis</taxon>
    </lineage>
</organism>
<proteinExistence type="predicted"/>
<keyword evidence="1" id="KW-0472">Membrane</keyword>
<evidence type="ECO:0000313" key="3">
    <source>
        <dbReference type="EMBL" id="KAF4349629.1"/>
    </source>
</evidence>
<evidence type="ECO:0000256" key="1">
    <source>
        <dbReference type="SAM" id="Phobius"/>
    </source>
</evidence>
<evidence type="ECO:0000259" key="2">
    <source>
        <dbReference type="Pfam" id="PF13456"/>
    </source>
</evidence>
<dbReference type="InterPro" id="IPR002156">
    <property type="entry name" value="RNaseH_domain"/>
</dbReference>
<keyword evidence="1" id="KW-0812">Transmembrane</keyword>
<dbReference type="GO" id="GO:0003676">
    <property type="term" value="F:nucleic acid binding"/>
    <property type="evidence" value="ECO:0007669"/>
    <property type="project" value="InterPro"/>
</dbReference>
<keyword evidence="1" id="KW-1133">Transmembrane helix</keyword>